<proteinExistence type="predicted"/>
<evidence type="ECO:0000313" key="3">
    <source>
        <dbReference type="Proteomes" id="UP000272706"/>
    </source>
</evidence>
<evidence type="ECO:0008006" key="4">
    <source>
        <dbReference type="Google" id="ProtNLM"/>
    </source>
</evidence>
<dbReference type="Proteomes" id="UP000272706">
    <property type="component" value="Unassembled WGS sequence"/>
</dbReference>
<feature type="region of interest" description="Disordered" evidence="1">
    <location>
        <begin position="21"/>
        <end position="46"/>
    </location>
</feature>
<accession>A0A3A5JYY7</accession>
<protein>
    <recommendedName>
        <fullName evidence="4">DUF3606 domain-containing protein</fullName>
    </recommendedName>
</protein>
<feature type="compositionally biased region" description="Basic and acidic residues" evidence="1">
    <location>
        <begin position="68"/>
        <end position="89"/>
    </location>
</feature>
<keyword evidence="3" id="KW-1185">Reference proteome</keyword>
<reference evidence="2 3" key="1">
    <citation type="submission" date="2018-09" db="EMBL/GenBank/DDBJ databases">
        <title>Mesorhizobium carmichaelinearum sp. nov. isolated from Carmichaelinea spp. root nodules in New Zealand.</title>
        <authorList>
            <person name="De Meyer S.E."/>
        </authorList>
    </citation>
    <scope>NUCLEOTIDE SEQUENCE [LARGE SCALE GENOMIC DNA]</scope>
    <source>
        <strain evidence="2 3">ICMP19557</strain>
    </source>
</reference>
<dbReference type="AlphaFoldDB" id="A0A3A5JYY7"/>
<evidence type="ECO:0000313" key="2">
    <source>
        <dbReference type="EMBL" id="RJT27375.1"/>
    </source>
</evidence>
<comment type="caution">
    <text evidence="2">The sequence shown here is derived from an EMBL/GenBank/DDBJ whole genome shotgun (WGS) entry which is preliminary data.</text>
</comment>
<organism evidence="2 3">
    <name type="scientific">Mesorhizobium waimense</name>
    <dbReference type="NCBI Taxonomy" id="1300307"/>
    <lineage>
        <taxon>Bacteria</taxon>
        <taxon>Pseudomonadati</taxon>
        <taxon>Pseudomonadota</taxon>
        <taxon>Alphaproteobacteria</taxon>
        <taxon>Hyphomicrobiales</taxon>
        <taxon>Phyllobacteriaceae</taxon>
        <taxon>Mesorhizobium</taxon>
    </lineage>
</organism>
<sequence>MGHLLLPSNVQDGRAFQRNALTSSPLGLQQRGDSYMATKQGKKDNRLSDKEAMHLAEITDVSPQQAKDLAEKHGKAKAEKEAKNFKAEG</sequence>
<feature type="region of interest" description="Disordered" evidence="1">
    <location>
        <begin position="60"/>
        <end position="89"/>
    </location>
</feature>
<dbReference type="EMBL" id="QZWZ01000062">
    <property type="protein sequence ID" value="RJT27375.1"/>
    <property type="molecule type" value="Genomic_DNA"/>
</dbReference>
<name>A0A3A5JYY7_9HYPH</name>
<evidence type="ECO:0000256" key="1">
    <source>
        <dbReference type="SAM" id="MobiDB-lite"/>
    </source>
</evidence>
<gene>
    <name evidence="2" type="ORF">D3227_36250</name>
</gene>